<sequence>MISFSMGPNVEDFEDSIALCAERKWWKEEEKLKQVMTRVNPREYENVRKIKEESNTWGGFFGKFRRTYTLVVQRQKKKQLLQEQGLWIGRRGERLERKGQQEIDEDDVTLKQVLDNKRTTTQKGNGSASKITRVQKKGRSREKKRSKEEEEESEQDKEGEEERKEEVEEVAKGKEEVKENEKEEDEKNQTGRETGTTAAENPLKEPASRRTTKEEREKREERK</sequence>
<dbReference type="Gramene" id="GBG72407">
    <property type="protein sequence ID" value="GBG72407"/>
    <property type="gene ID" value="CBR_g11986"/>
</dbReference>
<reference evidence="2 3" key="1">
    <citation type="journal article" date="2018" name="Cell">
        <title>The Chara Genome: Secondary Complexity and Implications for Plant Terrestrialization.</title>
        <authorList>
            <person name="Nishiyama T."/>
            <person name="Sakayama H."/>
            <person name="Vries J.D."/>
            <person name="Buschmann H."/>
            <person name="Saint-Marcoux D."/>
            <person name="Ullrich K.K."/>
            <person name="Haas F.B."/>
            <person name="Vanderstraeten L."/>
            <person name="Becker D."/>
            <person name="Lang D."/>
            <person name="Vosolsobe S."/>
            <person name="Rombauts S."/>
            <person name="Wilhelmsson P.K.I."/>
            <person name="Janitza P."/>
            <person name="Kern R."/>
            <person name="Heyl A."/>
            <person name="Rumpler F."/>
            <person name="Villalobos L.I.A.C."/>
            <person name="Clay J.M."/>
            <person name="Skokan R."/>
            <person name="Toyoda A."/>
            <person name="Suzuki Y."/>
            <person name="Kagoshima H."/>
            <person name="Schijlen E."/>
            <person name="Tajeshwar N."/>
            <person name="Catarino B."/>
            <person name="Hetherington A.J."/>
            <person name="Saltykova A."/>
            <person name="Bonnot C."/>
            <person name="Breuninger H."/>
            <person name="Symeonidi A."/>
            <person name="Radhakrishnan G.V."/>
            <person name="Van Nieuwerburgh F."/>
            <person name="Deforce D."/>
            <person name="Chang C."/>
            <person name="Karol K.G."/>
            <person name="Hedrich R."/>
            <person name="Ulvskov P."/>
            <person name="Glockner G."/>
            <person name="Delwiche C.F."/>
            <person name="Petrasek J."/>
            <person name="Van de Peer Y."/>
            <person name="Friml J."/>
            <person name="Beilby M."/>
            <person name="Dolan L."/>
            <person name="Kohara Y."/>
            <person name="Sugano S."/>
            <person name="Fujiyama A."/>
            <person name="Delaux P.-M."/>
            <person name="Quint M."/>
            <person name="TheiBen G."/>
            <person name="Hagemann M."/>
            <person name="Harholt J."/>
            <person name="Dunand C."/>
            <person name="Zachgo S."/>
            <person name="Langdale J."/>
            <person name="Maumus F."/>
            <person name="Straeten D.V.D."/>
            <person name="Gould S.B."/>
            <person name="Rensing S.A."/>
        </authorList>
    </citation>
    <scope>NUCLEOTIDE SEQUENCE [LARGE SCALE GENOMIC DNA]</scope>
    <source>
        <strain evidence="2 3">S276</strain>
    </source>
</reference>
<feature type="compositionally biased region" description="Polar residues" evidence="1">
    <location>
        <begin position="119"/>
        <end position="132"/>
    </location>
</feature>
<accession>A0A388KQU1</accession>
<organism evidence="2 3">
    <name type="scientific">Chara braunii</name>
    <name type="common">Braun's stonewort</name>
    <dbReference type="NCBI Taxonomy" id="69332"/>
    <lineage>
        <taxon>Eukaryota</taxon>
        <taxon>Viridiplantae</taxon>
        <taxon>Streptophyta</taxon>
        <taxon>Charophyceae</taxon>
        <taxon>Charales</taxon>
        <taxon>Characeae</taxon>
        <taxon>Chara</taxon>
    </lineage>
</organism>
<name>A0A388KQU1_CHABU</name>
<dbReference type="Proteomes" id="UP000265515">
    <property type="component" value="Unassembled WGS sequence"/>
</dbReference>
<gene>
    <name evidence="2" type="ORF">CBR_g11986</name>
</gene>
<evidence type="ECO:0000313" key="3">
    <source>
        <dbReference type="Proteomes" id="UP000265515"/>
    </source>
</evidence>
<evidence type="ECO:0000313" key="2">
    <source>
        <dbReference type="EMBL" id="GBG72407.1"/>
    </source>
</evidence>
<feature type="compositionally biased region" description="Basic and acidic residues" evidence="1">
    <location>
        <begin position="160"/>
        <end position="190"/>
    </location>
</feature>
<evidence type="ECO:0000256" key="1">
    <source>
        <dbReference type="SAM" id="MobiDB-lite"/>
    </source>
</evidence>
<feature type="region of interest" description="Disordered" evidence="1">
    <location>
        <begin position="114"/>
        <end position="223"/>
    </location>
</feature>
<feature type="compositionally biased region" description="Basic residues" evidence="1">
    <location>
        <begin position="133"/>
        <end position="144"/>
    </location>
</feature>
<protein>
    <submittedName>
        <fullName evidence="2">Uncharacterized protein</fullName>
    </submittedName>
</protein>
<proteinExistence type="predicted"/>
<dbReference type="EMBL" id="BFEA01000164">
    <property type="protein sequence ID" value="GBG72407.1"/>
    <property type="molecule type" value="Genomic_DNA"/>
</dbReference>
<dbReference type="AlphaFoldDB" id="A0A388KQU1"/>
<keyword evidence="3" id="KW-1185">Reference proteome</keyword>
<feature type="compositionally biased region" description="Acidic residues" evidence="1">
    <location>
        <begin position="149"/>
        <end position="159"/>
    </location>
</feature>
<comment type="caution">
    <text evidence="2">The sequence shown here is derived from an EMBL/GenBank/DDBJ whole genome shotgun (WGS) entry which is preliminary data.</text>
</comment>
<feature type="compositionally biased region" description="Basic and acidic residues" evidence="1">
    <location>
        <begin position="202"/>
        <end position="223"/>
    </location>
</feature>